<reference evidence="1 2" key="1">
    <citation type="submission" date="2024-01" db="EMBL/GenBank/DDBJ databases">
        <title>The genomes of 5 underutilized Papilionoideae crops provide insights into root nodulation and disease resistanc.</title>
        <authorList>
            <person name="Jiang F."/>
        </authorList>
    </citation>
    <scope>NUCLEOTIDE SEQUENCE [LARGE SCALE GENOMIC DNA]</scope>
    <source>
        <strain evidence="1">DUOXIRENSHENG_FW03</strain>
        <tissue evidence="1">Leaves</tissue>
    </source>
</reference>
<comment type="caution">
    <text evidence="1">The sequence shown here is derived from an EMBL/GenBank/DDBJ whole genome shotgun (WGS) entry which is preliminary data.</text>
</comment>
<evidence type="ECO:0000313" key="1">
    <source>
        <dbReference type="EMBL" id="KAK7401147.1"/>
    </source>
</evidence>
<protein>
    <submittedName>
        <fullName evidence="1">Uncharacterized protein</fullName>
    </submittedName>
</protein>
<accession>A0AAN9SPZ4</accession>
<organism evidence="1 2">
    <name type="scientific">Psophocarpus tetragonolobus</name>
    <name type="common">Winged bean</name>
    <name type="synonym">Dolichos tetragonolobus</name>
    <dbReference type="NCBI Taxonomy" id="3891"/>
    <lineage>
        <taxon>Eukaryota</taxon>
        <taxon>Viridiplantae</taxon>
        <taxon>Streptophyta</taxon>
        <taxon>Embryophyta</taxon>
        <taxon>Tracheophyta</taxon>
        <taxon>Spermatophyta</taxon>
        <taxon>Magnoliopsida</taxon>
        <taxon>eudicotyledons</taxon>
        <taxon>Gunneridae</taxon>
        <taxon>Pentapetalae</taxon>
        <taxon>rosids</taxon>
        <taxon>fabids</taxon>
        <taxon>Fabales</taxon>
        <taxon>Fabaceae</taxon>
        <taxon>Papilionoideae</taxon>
        <taxon>50 kb inversion clade</taxon>
        <taxon>NPAAA clade</taxon>
        <taxon>indigoferoid/millettioid clade</taxon>
        <taxon>Phaseoleae</taxon>
        <taxon>Psophocarpus</taxon>
    </lineage>
</organism>
<dbReference type="AlphaFoldDB" id="A0AAN9SPZ4"/>
<name>A0AAN9SPZ4_PSOTE</name>
<gene>
    <name evidence="1" type="ORF">VNO78_12466</name>
</gene>
<proteinExistence type="predicted"/>
<evidence type="ECO:0000313" key="2">
    <source>
        <dbReference type="Proteomes" id="UP001386955"/>
    </source>
</evidence>
<sequence>MSKSLLWLFQLPTQWWVKLEVEEIGSTSESTSASRSIMSWLRILSLGGTYYSCPYGLELGSVNKGTVKKGAILGRKHGPIGWCDVVGEQGPNLQLLKELQKLVKNLGKIENEVRG</sequence>
<dbReference type="Proteomes" id="UP001386955">
    <property type="component" value="Unassembled WGS sequence"/>
</dbReference>
<dbReference type="EMBL" id="JAYMYS010000003">
    <property type="protein sequence ID" value="KAK7401147.1"/>
    <property type="molecule type" value="Genomic_DNA"/>
</dbReference>
<keyword evidence="2" id="KW-1185">Reference proteome</keyword>